<dbReference type="Pfam" id="PF13407">
    <property type="entry name" value="Peripla_BP_4"/>
    <property type="match status" value="1"/>
</dbReference>
<protein>
    <submittedName>
        <fullName evidence="6">Monosaccharide ABC transporter substrate-binding protein (CUT2 family)</fullName>
    </submittedName>
</protein>
<evidence type="ECO:0000256" key="3">
    <source>
        <dbReference type="ARBA" id="ARBA00022729"/>
    </source>
</evidence>
<dbReference type="Gene3D" id="3.40.50.2300">
    <property type="match status" value="2"/>
</dbReference>
<dbReference type="GO" id="GO:0030246">
    <property type="term" value="F:carbohydrate binding"/>
    <property type="evidence" value="ECO:0007669"/>
    <property type="project" value="UniProtKB-ARBA"/>
</dbReference>
<keyword evidence="3 4" id="KW-0732">Signal</keyword>
<dbReference type="PROSITE" id="PS51257">
    <property type="entry name" value="PROKAR_LIPOPROTEIN"/>
    <property type="match status" value="1"/>
</dbReference>
<dbReference type="SUPFAM" id="SSF53822">
    <property type="entry name" value="Periplasmic binding protein-like I"/>
    <property type="match status" value="1"/>
</dbReference>
<dbReference type="AlphaFoldDB" id="A0A543PFL3"/>
<dbReference type="InterPro" id="IPR025997">
    <property type="entry name" value="SBP_2_dom"/>
</dbReference>
<name>A0A543PFL3_9ACTN</name>
<dbReference type="RefSeq" id="WP_211355077.1">
    <property type="nucleotide sequence ID" value="NZ_VFQE01000001.1"/>
</dbReference>
<proteinExistence type="inferred from homology"/>
<evidence type="ECO:0000313" key="7">
    <source>
        <dbReference type="Proteomes" id="UP000319865"/>
    </source>
</evidence>
<dbReference type="EMBL" id="VFQE01000001">
    <property type="protein sequence ID" value="TQN42846.1"/>
    <property type="molecule type" value="Genomic_DNA"/>
</dbReference>
<sequence length="384" mass="39806">MRIRRYGSTGAAVLAVSLLAACSSGTTESGSGSDGGAAADGPLAEVVADVEAASQAQDSFEVPSEPVDVSGWEGKTVYYVPITAQISVFQVYGEKIGEALGTVGADLQICDGGSNPSQISGCIDQAVGASAAAIITDNVPYGMAANALDGARAAGIPVLIANQIPDPAFPADDSLAYVQGPATEMITSVADWIVADSDGEATIVLQKVTDNPSTIAWAEAAEQQIDERCPDCTVVVNEVSASNFPLIPSSTSSAILANPDTRYVLAEFEHFVQPTLGGVQQTPNATQIKIVSSAATLSGLQMLADGGQLHADAGQNFAFQGWATADALFRLVAGQEIPEYDYSFRLFTQDNVDDLDLSDEGQASGSWYGQTEFADEFAALWGRG</sequence>
<feature type="signal peptide" evidence="4">
    <location>
        <begin position="1"/>
        <end position="20"/>
    </location>
</feature>
<evidence type="ECO:0000256" key="2">
    <source>
        <dbReference type="ARBA" id="ARBA00007639"/>
    </source>
</evidence>
<dbReference type="InterPro" id="IPR028082">
    <property type="entry name" value="Peripla_BP_I"/>
</dbReference>
<keyword evidence="7" id="KW-1185">Reference proteome</keyword>
<comment type="caution">
    <text evidence="6">The sequence shown here is derived from an EMBL/GenBank/DDBJ whole genome shotgun (WGS) entry which is preliminary data.</text>
</comment>
<dbReference type="PANTHER" id="PTHR46847:SF1">
    <property type="entry name" value="D-ALLOSE-BINDING PERIPLASMIC PROTEIN-RELATED"/>
    <property type="match status" value="1"/>
</dbReference>
<comment type="subcellular location">
    <subcellularLocation>
        <location evidence="1">Cell envelope</location>
    </subcellularLocation>
</comment>
<dbReference type="GO" id="GO:0030313">
    <property type="term" value="C:cell envelope"/>
    <property type="evidence" value="ECO:0007669"/>
    <property type="project" value="UniProtKB-SubCell"/>
</dbReference>
<accession>A0A543PFL3</accession>
<gene>
    <name evidence="6" type="ORF">FHU33_2255</name>
</gene>
<evidence type="ECO:0000256" key="4">
    <source>
        <dbReference type="SAM" id="SignalP"/>
    </source>
</evidence>
<dbReference type="PANTHER" id="PTHR46847">
    <property type="entry name" value="D-ALLOSE-BINDING PERIPLASMIC PROTEIN-RELATED"/>
    <property type="match status" value="1"/>
</dbReference>
<organism evidence="6 7">
    <name type="scientific">Blastococcus colisei</name>
    <dbReference type="NCBI Taxonomy" id="1564162"/>
    <lineage>
        <taxon>Bacteria</taxon>
        <taxon>Bacillati</taxon>
        <taxon>Actinomycetota</taxon>
        <taxon>Actinomycetes</taxon>
        <taxon>Geodermatophilales</taxon>
        <taxon>Geodermatophilaceae</taxon>
        <taxon>Blastococcus</taxon>
    </lineage>
</organism>
<evidence type="ECO:0000256" key="1">
    <source>
        <dbReference type="ARBA" id="ARBA00004196"/>
    </source>
</evidence>
<comment type="similarity">
    <text evidence="2">Belongs to the bacterial solute-binding protein 2 family.</text>
</comment>
<reference evidence="6 7" key="1">
    <citation type="submission" date="2019-06" db="EMBL/GenBank/DDBJ databases">
        <title>Sequencing the genomes of 1000 actinobacteria strains.</title>
        <authorList>
            <person name="Klenk H.-P."/>
        </authorList>
    </citation>
    <scope>NUCLEOTIDE SEQUENCE [LARGE SCALE GENOMIC DNA]</scope>
    <source>
        <strain evidence="6 7">DSM 46837</strain>
    </source>
</reference>
<evidence type="ECO:0000313" key="6">
    <source>
        <dbReference type="EMBL" id="TQN42846.1"/>
    </source>
</evidence>
<dbReference type="Proteomes" id="UP000319865">
    <property type="component" value="Unassembled WGS sequence"/>
</dbReference>
<feature type="domain" description="Periplasmic binding protein" evidence="5">
    <location>
        <begin position="78"/>
        <end position="336"/>
    </location>
</feature>
<feature type="chain" id="PRO_5038470185" evidence="4">
    <location>
        <begin position="21"/>
        <end position="384"/>
    </location>
</feature>
<evidence type="ECO:0000259" key="5">
    <source>
        <dbReference type="Pfam" id="PF13407"/>
    </source>
</evidence>